<dbReference type="AlphaFoldDB" id="A0A2I2KWZ0"/>
<protein>
    <submittedName>
        <fullName evidence="1">Uncharacterized protein</fullName>
    </submittedName>
</protein>
<dbReference type="EMBL" id="FZMO01000346">
    <property type="protein sequence ID" value="SNQ50168.1"/>
    <property type="molecule type" value="Genomic_DNA"/>
</dbReference>
<organism evidence="1 2">
    <name type="scientific">Frankia canadensis</name>
    <dbReference type="NCBI Taxonomy" id="1836972"/>
    <lineage>
        <taxon>Bacteria</taxon>
        <taxon>Bacillati</taxon>
        <taxon>Actinomycetota</taxon>
        <taxon>Actinomycetes</taxon>
        <taxon>Frankiales</taxon>
        <taxon>Frankiaceae</taxon>
        <taxon>Frankia</taxon>
    </lineage>
</organism>
<dbReference type="Proteomes" id="UP000234331">
    <property type="component" value="Unassembled WGS sequence"/>
</dbReference>
<name>A0A2I2KWZ0_9ACTN</name>
<keyword evidence="2" id="KW-1185">Reference proteome</keyword>
<sequence>MERSRLGSEGDLTNRFPSDAIRPLPSLIRRAGKWKAGWRRSHTAESDMWCVCVSVPFRQRYVSVGMPRSACRIVAAIATRDLDGRGMLGRDGWGCVG</sequence>
<evidence type="ECO:0000313" key="1">
    <source>
        <dbReference type="EMBL" id="SNQ50168.1"/>
    </source>
</evidence>
<proteinExistence type="predicted"/>
<evidence type="ECO:0000313" key="2">
    <source>
        <dbReference type="Proteomes" id="UP000234331"/>
    </source>
</evidence>
<gene>
    <name evidence="1" type="ORF">FRACA_410042</name>
</gene>
<reference evidence="1 2" key="1">
    <citation type="submission" date="2017-06" db="EMBL/GenBank/DDBJ databases">
        <authorList>
            <person name="Kim H.J."/>
            <person name="Triplett B.A."/>
        </authorList>
    </citation>
    <scope>NUCLEOTIDE SEQUENCE [LARGE SCALE GENOMIC DNA]</scope>
    <source>
        <strain evidence="1">FRACA_ARgP5</strain>
    </source>
</reference>
<accession>A0A2I2KWZ0</accession>